<keyword evidence="2" id="KW-1185">Reference proteome</keyword>
<sequence length="326" mass="35578">MQAAEATIPQRIVVDPVAVQNWDADVTVTGQVQQDRGAGWVAAPAGLVVHFDSPDGELQATAPVQAGGRFRATFYPGPGNIIARVAGYGQVADTSARVLGWISRLYIDHALGDRETNPVYPLRGKTFEVRRTLKAVRGEALPGRKVTLWWAPKGTSGYPKTGWKQVGSGVTDTRGRVKITATAWTTGWLRTGFAGDATYTKVDSGYPFRVYHKTGFAGFNASPEPARKGQYLTLKGRLMRWSSSSGWQPIKGKWVGAKYRLKGQKTWRTPSCTNGGAATDSAGWFRMKCKTPADATWMAYYLSPYASPDTSKTDFPAQATDYVDVR</sequence>
<organism evidence="1 2">
    <name type="scientific">Actinomadura geliboluensis</name>
    <dbReference type="NCBI Taxonomy" id="882440"/>
    <lineage>
        <taxon>Bacteria</taxon>
        <taxon>Bacillati</taxon>
        <taxon>Actinomycetota</taxon>
        <taxon>Actinomycetes</taxon>
        <taxon>Streptosporangiales</taxon>
        <taxon>Thermomonosporaceae</taxon>
        <taxon>Actinomadura</taxon>
    </lineage>
</organism>
<name>A0A5S4GSI5_9ACTN</name>
<dbReference type="EMBL" id="VCKZ01000164">
    <property type="protein sequence ID" value="TMR35915.1"/>
    <property type="molecule type" value="Genomic_DNA"/>
</dbReference>
<proteinExistence type="predicted"/>
<evidence type="ECO:0000313" key="1">
    <source>
        <dbReference type="EMBL" id="TMR35915.1"/>
    </source>
</evidence>
<protein>
    <submittedName>
        <fullName evidence="1">Uncharacterized protein</fullName>
    </submittedName>
</protein>
<reference evidence="1 2" key="1">
    <citation type="submission" date="2019-05" db="EMBL/GenBank/DDBJ databases">
        <title>Draft genome sequence of Actinomadura geliboluensis A8036.</title>
        <authorList>
            <person name="Saricaoglu S."/>
            <person name="Isik K."/>
        </authorList>
    </citation>
    <scope>NUCLEOTIDE SEQUENCE [LARGE SCALE GENOMIC DNA]</scope>
    <source>
        <strain evidence="1 2">A8036</strain>
    </source>
</reference>
<gene>
    <name evidence="1" type="ORF">ETD96_22035</name>
</gene>
<accession>A0A5S4GSI5</accession>
<dbReference type="RefSeq" id="WP_171069170.1">
    <property type="nucleotide sequence ID" value="NZ_VCKZ01000164.1"/>
</dbReference>
<evidence type="ECO:0000313" key="2">
    <source>
        <dbReference type="Proteomes" id="UP000305238"/>
    </source>
</evidence>
<comment type="caution">
    <text evidence="1">The sequence shown here is derived from an EMBL/GenBank/DDBJ whole genome shotgun (WGS) entry which is preliminary data.</text>
</comment>
<dbReference type="AlphaFoldDB" id="A0A5S4GSI5"/>
<dbReference type="Proteomes" id="UP000305238">
    <property type="component" value="Unassembled WGS sequence"/>
</dbReference>